<dbReference type="Pfam" id="PF13875">
    <property type="entry name" value="DUF4202"/>
    <property type="match status" value="1"/>
</dbReference>
<dbReference type="Gene3D" id="1.10.3210.10">
    <property type="entry name" value="Hypothetical protein af1432"/>
    <property type="match status" value="1"/>
</dbReference>
<feature type="region of interest" description="Disordered" evidence="1">
    <location>
        <begin position="324"/>
        <end position="349"/>
    </location>
</feature>
<dbReference type="SUPFAM" id="SSF109604">
    <property type="entry name" value="HD-domain/PDEase-like"/>
    <property type="match status" value="1"/>
</dbReference>
<evidence type="ECO:0000313" key="3">
    <source>
        <dbReference type="EMBL" id="EYF03206.1"/>
    </source>
</evidence>
<dbReference type="STRING" id="1192034.CAP_5710"/>
<proteinExistence type="predicted"/>
<gene>
    <name evidence="3" type="ORF">CAP_5710</name>
</gene>
<dbReference type="RefSeq" id="WP_052376042.1">
    <property type="nucleotide sequence ID" value="NZ_ASRX01000049.1"/>
</dbReference>
<dbReference type="EMBL" id="ASRX01000049">
    <property type="protein sequence ID" value="EYF03206.1"/>
    <property type="molecule type" value="Genomic_DNA"/>
</dbReference>
<organism evidence="3 4">
    <name type="scientific">Chondromyces apiculatus DSM 436</name>
    <dbReference type="NCBI Taxonomy" id="1192034"/>
    <lineage>
        <taxon>Bacteria</taxon>
        <taxon>Pseudomonadati</taxon>
        <taxon>Myxococcota</taxon>
        <taxon>Polyangia</taxon>
        <taxon>Polyangiales</taxon>
        <taxon>Polyangiaceae</taxon>
        <taxon>Chondromyces</taxon>
    </lineage>
</organism>
<name>A0A017T3S1_9BACT</name>
<keyword evidence="4" id="KW-1185">Reference proteome</keyword>
<evidence type="ECO:0000256" key="1">
    <source>
        <dbReference type="SAM" id="MobiDB-lite"/>
    </source>
</evidence>
<evidence type="ECO:0000313" key="4">
    <source>
        <dbReference type="Proteomes" id="UP000019678"/>
    </source>
</evidence>
<dbReference type="InterPro" id="IPR006674">
    <property type="entry name" value="HD_domain"/>
</dbReference>
<protein>
    <recommendedName>
        <fullName evidence="2">HD domain-containing protein</fullName>
    </recommendedName>
</protein>
<sequence length="349" mass="38519">MIARVIIATGAGAPAHLARELSGMLARVLPGVPILPEEREGGLPRGHAQEGRLHGAFVQDDALPSSSLSTAAWQRRDADLPTFDAGIDAAAERGAFALRVEVEGDGDAASASAEILTRYQRFARRTNAASATRLFARTLEKHRALYDLHKPLVKADFDHAIDAWQWLLRLEPEASAAVQLAALFHDIERLDTEADVRIEHQAASYQAFKDAHAATGARLARALLHHLGWDAATSDRVAALIAHHERPDDDPALALLNDADALSFFSLNSWGFLNYYGLEHTERKVAYTLRRMTPAARRRLHPVRYHPVVERLLREALAEALTRDTLTRELPTPDKTEPPARSTPTEEHV</sequence>
<reference evidence="3 4" key="1">
    <citation type="submission" date="2013-05" db="EMBL/GenBank/DDBJ databases">
        <title>Genome assembly of Chondromyces apiculatus DSM 436.</title>
        <authorList>
            <person name="Sharma G."/>
            <person name="Khatri I."/>
            <person name="Kaur C."/>
            <person name="Mayilraj S."/>
            <person name="Subramanian S."/>
        </authorList>
    </citation>
    <scope>NUCLEOTIDE SEQUENCE [LARGE SCALE GENOMIC DNA]</scope>
    <source>
        <strain evidence="3 4">DSM 436</strain>
    </source>
</reference>
<dbReference type="eggNOG" id="ENOG5031V62">
    <property type="taxonomic scope" value="Bacteria"/>
</dbReference>
<dbReference type="PROSITE" id="PS51831">
    <property type="entry name" value="HD"/>
    <property type="match status" value="1"/>
</dbReference>
<feature type="domain" description="HD" evidence="2">
    <location>
        <begin position="156"/>
        <end position="262"/>
    </location>
</feature>
<dbReference type="Proteomes" id="UP000019678">
    <property type="component" value="Unassembled WGS sequence"/>
</dbReference>
<dbReference type="AlphaFoldDB" id="A0A017T3S1"/>
<comment type="caution">
    <text evidence="3">The sequence shown here is derived from an EMBL/GenBank/DDBJ whole genome shotgun (WGS) entry which is preliminary data.</text>
</comment>
<accession>A0A017T3S1</accession>
<evidence type="ECO:0000259" key="2">
    <source>
        <dbReference type="PROSITE" id="PS51831"/>
    </source>
</evidence>
<dbReference type="InterPro" id="IPR025255">
    <property type="entry name" value="DUF4202"/>
</dbReference>